<name>A0A061R216_9CHLO</name>
<accession>A0A061R216</accession>
<dbReference type="PANTHER" id="PTHR36333">
    <property type="entry name" value="DIMETHYLALLYL, ADENOSINE TRNA METHYLTHIOTRANSFERASE"/>
    <property type="match status" value="1"/>
</dbReference>
<sequence>MASFTNIGALPKTLSLNIKSFSFSRSGLRAPTVSTPKNNVFVCHAKDPELMKRLGDKGIQLEGFDDSHNPMAGADFARKLEERLEGVSTSTEDSGTLLASDGTKQSDALELAYDPENLLGKVEDNLIERRMAAKKAEQEREAQEKAKAAYLEERQKLLAMRAARVVPRGDPAGLAQFFFDTELNEMEFECTRCKPEMTPEFFQHLLDEADKAESEETRQKYLALHKATSDYLKFLEANAQALAAPVERMKKILEAKDKKTMILEMVGNNEIDKPLIALFVTNINLAREEGQEEAAEFMEKVMNACKKYATL</sequence>
<dbReference type="EMBL" id="GBEZ01020674">
    <property type="protein sequence ID" value="JAC66013.1"/>
    <property type="molecule type" value="Transcribed_RNA"/>
</dbReference>
<reference evidence="1" key="1">
    <citation type="submission" date="2014-05" db="EMBL/GenBank/DDBJ databases">
        <title>The transcriptome of the halophilic microalga Tetraselmis sp. GSL018 isolated from the Great Salt Lake, Utah.</title>
        <authorList>
            <person name="Jinkerson R.E."/>
            <person name="D'Adamo S."/>
            <person name="Posewitz M.C."/>
        </authorList>
    </citation>
    <scope>NUCLEOTIDE SEQUENCE</scope>
    <source>
        <strain evidence="1">GSL018</strain>
    </source>
</reference>
<dbReference type="PANTHER" id="PTHR36333:SF1">
    <property type="entry name" value="DIMETHYLALLYL, ADENOSINE TRNA METHYLTHIOTRANSFERASE"/>
    <property type="match status" value="1"/>
</dbReference>
<proteinExistence type="predicted"/>
<organism evidence="1">
    <name type="scientific">Tetraselmis sp. GSL018</name>
    <dbReference type="NCBI Taxonomy" id="582737"/>
    <lineage>
        <taxon>Eukaryota</taxon>
        <taxon>Viridiplantae</taxon>
        <taxon>Chlorophyta</taxon>
        <taxon>core chlorophytes</taxon>
        <taxon>Chlorodendrophyceae</taxon>
        <taxon>Chlorodendrales</taxon>
        <taxon>Chlorodendraceae</taxon>
        <taxon>Tetraselmis</taxon>
    </lineage>
</organism>
<evidence type="ECO:0000313" key="1">
    <source>
        <dbReference type="EMBL" id="JAC66013.1"/>
    </source>
</evidence>
<dbReference type="AlphaFoldDB" id="A0A061R216"/>
<gene>
    <name evidence="1" type="ORF">TSPGSL018_14686</name>
</gene>
<protein>
    <submittedName>
        <fullName evidence="1">Uncharacterized protein</fullName>
    </submittedName>
</protein>